<evidence type="ECO:0000313" key="1">
    <source>
        <dbReference type="EMBL" id="RDV02765.1"/>
    </source>
</evidence>
<dbReference type="AlphaFoldDB" id="A0A371B589"/>
<accession>A0A371B589</accession>
<evidence type="ECO:0000313" key="2">
    <source>
        <dbReference type="Proteomes" id="UP000263833"/>
    </source>
</evidence>
<dbReference type="Proteomes" id="UP000263833">
    <property type="component" value="Unassembled WGS sequence"/>
</dbReference>
<protein>
    <submittedName>
        <fullName evidence="1">Uncharacterized protein</fullName>
    </submittedName>
</protein>
<name>A0A371B589_9SPHN</name>
<keyword evidence="2" id="KW-1185">Reference proteome</keyword>
<comment type="caution">
    <text evidence="1">The sequence shown here is derived from an EMBL/GenBank/DDBJ whole genome shotgun (WGS) entry which is preliminary data.</text>
</comment>
<gene>
    <name evidence="1" type="ORF">DXH95_12545</name>
</gene>
<reference evidence="2" key="1">
    <citation type="submission" date="2018-08" db="EMBL/GenBank/DDBJ databases">
        <authorList>
            <person name="Kim S.-J."/>
            <person name="Jung G.-Y."/>
        </authorList>
    </citation>
    <scope>NUCLEOTIDE SEQUENCE [LARGE SCALE GENOMIC DNA]</scope>
    <source>
        <strain evidence="2">GY_G</strain>
    </source>
</reference>
<organism evidence="1 2">
    <name type="scientific">Sphingorhabdus pulchriflava</name>
    <dbReference type="NCBI Taxonomy" id="2292257"/>
    <lineage>
        <taxon>Bacteria</taxon>
        <taxon>Pseudomonadati</taxon>
        <taxon>Pseudomonadota</taxon>
        <taxon>Alphaproteobacteria</taxon>
        <taxon>Sphingomonadales</taxon>
        <taxon>Sphingomonadaceae</taxon>
        <taxon>Sphingorhabdus</taxon>
    </lineage>
</organism>
<proteinExistence type="predicted"/>
<dbReference type="EMBL" id="QRGP01000002">
    <property type="protein sequence ID" value="RDV02765.1"/>
    <property type="molecule type" value="Genomic_DNA"/>
</dbReference>
<sequence length="104" mass="11387">MQRLLAATSLNPVNGEMNMRKLKLLVVFAISAPALSVVPAAADNGSQDGDRMICKYRQQTGTRFKTKICKTAAQWEAMAEEHRNALKQIVDLPQIKVCGPNGCD</sequence>